<dbReference type="EMBL" id="JH431376">
    <property type="status" value="NOT_ANNOTATED_CDS"/>
    <property type="molecule type" value="Genomic_DNA"/>
</dbReference>
<name>T1IRQ7_STRMM</name>
<proteinExistence type="predicted"/>
<protein>
    <submittedName>
        <fullName evidence="1">Uncharacterized protein</fullName>
    </submittedName>
</protein>
<dbReference type="SUPFAM" id="SSF51658">
    <property type="entry name" value="Xylose isomerase-like"/>
    <property type="match status" value="1"/>
</dbReference>
<dbReference type="InterPro" id="IPR036237">
    <property type="entry name" value="Xyl_isomerase-like_sf"/>
</dbReference>
<sequence>MGAVTHKNFIKWKPERYKSVDVRGEVSCSADAQKEVGALHERCGSAAISQVRTQKKTRKMKMMSEDAQFYFYPVNYEIAQKMNLPKRFVLRFNYEKRMHRKNCQLGAFKNQNFIENMCREGNTIGGDFDFTELKAIINLGINLASEEGYQSMMSDFDSIIGFKYLKWLHFNDSKDIAFGTRVKFF</sequence>
<accession>T1IRQ7</accession>
<dbReference type="STRING" id="126957.T1IRQ7"/>
<evidence type="ECO:0000313" key="1">
    <source>
        <dbReference type="EnsemblMetazoa" id="SMAR003756-PA"/>
    </source>
</evidence>
<evidence type="ECO:0000313" key="2">
    <source>
        <dbReference type="Proteomes" id="UP000014500"/>
    </source>
</evidence>
<dbReference type="AlphaFoldDB" id="T1IRQ7"/>
<organism evidence="1 2">
    <name type="scientific">Strigamia maritima</name>
    <name type="common">European centipede</name>
    <name type="synonym">Geophilus maritimus</name>
    <dbReference type="NCBI Taxonomy" id="126957"/>
    <lineage>
        <taxon>Eukaryota</taxon>
        <taxon>Metazoa</taxon>
        <taxon>Ecdysozoa</taxon>
        <taxon>Arthropoda</taxon>
        <taxon>Myriapoda</taxon>
        <taxon>Chilopoda</taxon>
        <taxon>Pleurostigmophora</taxon>
        <taxon>Geophilomorpha</taxon>
        <taxon>Linotaeniidae</taxon>
        <taxon>Strigamia</taxon>
    </lineage>
</organism>
<reference evidence="1" key="2">
    <citation type="submission" date="2015-02" db="UniProtKB">
        <authorList>
            <consortium name="EnsemblMetazoa"/>
        </authorList>
    </citation>
    <scope>IDENTIFICATION</scope>
</reference>
<dbReference type="Proteomes" id="UP000014500">
    <property type="component" value="Unassembled WGS sequence"/>
</dbReference>
<dbReference type="HOGENOM" id="CLU_1463092_0_0_1"/>
<dbReference type="EnsemblMetazoa" id="SMAR003756-RA">
    <property type="protein sequence ID" value="SMAR003756-PA"/>
    <property type="gene ID" value="SMAR003756"/>
</dbReference>
<keyword evidence="2" id="KW-1185">Reference proteome</keyword>
<dbReference type="Gene3D" id="3.20.20.150">
    <property type="entry name" value="Divalent-metal-dependent TIM barrel enzymes"/>
    <property type="match status" value="1"/>
</dbReference>
<reference evidence="2" key="1">
    <citation type="submission" date="2011-05" db="EMBL/GenBank/DDBJ databases">
        <authorList>
            <person name="Richards S.R."/>
            <person name="Qu J."/>
            <person name="Jiang H."/>
            <person name="Jhangiani S.N."/>
            <person name="Agravi P."/>
            <person name="Goodspeed R."/>
            <person name="Gross S."/>
            <person name="Mandapat C."/>
            <person name="Jackson L."/>
            <person name="Mathew T."/>
            <person name="Pu L."/>
            <person name="Thornton R."/>
            <person name="Saada N."/>
            <person name="Wilczek-Boney K.B."/>
            <person name="Lee S."/>
            <person name="Kovar C."/>
            <person name="Wu Y."/>
            <person name="Scherer S.E."/>
            <person name="Worley K.C."/>
            <person name="Muzny D.M."/>
            <person name="Gibbs R."/>
        </authorList>
    </citation>
    <scope>NUCLEOTIDE SEQUENCE</scope>
    <source>
        <strain evidence="2">Brora</strain>
    </source>
</reference>